<protein>
    <submittedName>
        <fullName evidence="2">Uncharacterized protein</fullName>
    </submittedName>
</protein>
<dbReference type="EMBL" id="CAJNON010001963">
    <property type="protein sequence ID" value="CAF1494222.1"/>
    <property type="molecule type" value="Genomic_DNA"/>
</dbReference>
<gene>
    <name evidence="2" type="ORF">VCS650_LOCUS41876</name>
</gene>
<dbReference type="Proteomes" id="UP000663891">
    <property type="component" value="Unassembled WGS sequence"/>
</dbReference>
<evidence type="ECO:0000313" key="3">
    <source>
        <dbReference type="Proteomes" id="UP000663891"/>
    </source>
</evidence>
<dbReference type="AlphaFoldDB" id="A0A815STZ9"/>
<feature type="non-terminal residue" evidence="2">
    <location>
        <position position="50"/>
    </location>
</feature>
<proteinExistence type="predicted"/>
<evidence type="ECO:0000256" key="1">
    <source>
        <dbReference type="SAM" id="Phobius"/>
    </source>
</evidence>
<keyword evidence="1" id="KW-0812">Transmembrane</keyword>
<accession>A0A815STZ9</accession>
<name>A0A815STZ9_9BILA</name>
<keyword evidence="1" id="KW-1133">Transmembrane helix</keyword>
<keyword evidence="1" id="KW-0472">Membrane</keyword>
<evidence type="ECO:0000313" key="2">
    <source>
        <dbReference type="EMBL" id="CAF1494222.1"/>
    </source>
</evidence>
<organism evidence="2 3">
    <name type="scientific">Adineta steineri</name>
    <dbReference type="NCBI Taxonomy" id="433720"/>
    <lineage>
        <taxon>Eukaryota</taxon>
        <taxon>Metazoa</taxon>
        <taxon>Spiralia</taxon>
        <taxon>Gnathifera</taxon>
        <taxon>Rotifera</taxon>
        <taxon>Eurotatoria</taxon>
        <taxon>Bdelloidea</taxon>
        <taxon>Adinetida</taxon>
        <taxon>Adinetidae</taxon>
        <taxon>Adineta</taxon>
    </lineage>
</organism>
<sequence>MSILTFHMKKTRNVGCGYYLLISSWTSICLIIMLTIKFWELLLSQMTILT</sequence>
<feature type="transmembrane region" description="Helical" evidence="1">
    <location>
        <begin position="18"/>
        <end position="39"/>
    </location>
</feature>
<reference evidence="2" key="1">
    <citation type="submission" date="2021-02" db="EMBL/GenBank/DDBJ databases">
        <authorList>
            <person name="Nowell W R."/>
        </authorList>
    </citation>
    <scope>NUCLEOTIDE SEQUENCE</scope>
</reference>
<comment type="caution">
    <text evidence="2">The sequence shown here is derived from an EMBL/GenBank/DDBJ whole genome shotgun (WGS) entry which is preliminary data.</text>
</comment>